<dbReference type="Proteomes" id="UP000215914">
    <property type="component" value="Chromosome 7"/>
</dbReference>
<dbReference type="InParanoid" id="A0A251UDS5"/>
<sequence length="71" mass="8131">MAQEPKMGRQWLYEKVTKCVLSDVYVDTIDGVQTKTPTPTKRRAYWGTPKTPVRMIQSEIKHFIESSVASS</sequence>
<reference evidence="1 4" key="1">
    <citation type="journal article" date="2017" name="Nature">
        <title>The sunflower genome provides insights into oil metabolism, flowering and Asterid evolution.</title>
        <authorList>
            <person name="Badouin H."/>
            <person name="Gouzy J."/>
            <person name="Grassa C.J."/>
            <person name="Murat F."/>
            <person name="Staton S.E."/>
            <person name="Cottret L."/>
            <person name="Lelandais-Briere C."/>
            <person name="Owens G.L."/>
            <person name="Carrere S."/>
            <person name="Mayjonade B."/>
            <person name="Legrand L."/>
            <person name="Gill N."/>
            <person name="Kane N.C."/>
            <person name="Bowers J.E."/>
            <person name="Hubner S."/>
            <person name="Bellec A."/>
            <person name="Berard A."/>
            <person name="Berges H."/>
            <person name="Blanchet N."/>
            <person name="Boniface M.C."/>
            <person name="Brunel D."/>
            <person name="Catrice O."/>
            <person name="Chaidir N."/>
            <person name="Claudel C."/>
            <person name="Donnadieu C."/>
            <person name="Faraut T."/>
            <person name="Fievet G."/>
            <person name="Helmstetter N."/>
            <person name="King M."/>
            <person name="Knapp S.J."/>
            <person name="Lai Z."/>
            <person name="Le Paslier M.C."/>
            <person name="Lippi Y."/>
            <person name="Lorenzon L."/>
            <person name="Mandel J.R."/>
            <person name="Marage G."/>
            <person name="Marchand G."/>
            <person name="Marquand E."/>
            <person name="Bret-Mestries E."/>
            <person name="Morien E."/>
            <person name="Nambeesan S."/>
            <person name="Nguyen T."/>
            <person name="Pegot-Espagnet P."/>
            <person name="Pouilly N."/>
            <person name="Raftis F."/>
            <person name="Sallet E."/>
            <person name="Schiex T."/>
            <person name="Thomas J."/>
            <person name="Vandecasteele C."/>
            <person name="Vares D."/>
            <person name="Vear F."/>
            <person name="Vautrin S."/>
            <person name="Crespi M."/>
            <person name="Mangin B."/>
            <person name="Burke J.M."/>
            <person name="Salse J."/>
            <person name="Munos S."/>
            <person name="Vincourt P."/>
            <person name="Rieseberg L.H."/>
            <person name="Langlade N.B."/>
        </authorList>
    </citation>
    <scope>NUCLEOTIDE SEQUENCE [LARGE SCALE GENOMIC DNA]</scope>
    <source>
        <strain evidence="4">cv. SF193</strain>
        <tissue evidence="1">Leaves</tissue>
    </source>
</reference>
<proteinExistence type="predicted"/>
<accession>A0A251UDS5</accession>
<dbReference type="EMBL" id="MNCJ02000326">
    <property type="protein sequence ID" value="KAF5784383.1"/>
    <property type="molecule type" value="Genomic_DNA"/>
</dbReference>
<name>A0A251UDS5_HELAN</name>
<dbReference type="EMBL" id="CM007896">
    <property type="protein sequence ID" value="OTG21520.1"/>
    <property type="molecule type" value="Genomic_DNA"/>
</dbReference>
<reference evidence="3" key="2">
    <citation type="submission" date="2017-02" db="EMBL/GenBank/DDBJ databases">
        <title>Sunflower complete genome.</title>
        <authorList>
            <person name="Langlade N."/>
            <person name="Munos S."/>
        </authorList>
    </citation>
    <scope>NUCLEOTIDE SEQUENCE [LARGE SCALE GENOMIC DNA]</scope>
    <source>
        <tissue evidence="3">Leaves</tissue>
    </source>
</reference>
<keyword evidence="4" id="KW-1185">Reference proteome</keyword>
<organism evidence="3 4">
    <name type="scientific">Helianthus annuus</name>
    <name type="common">Common sunflower</name>
    <dbReference type="NCBI Taxonomy" id="4232"/>
    <lineage>
        <taxon>Eukaryota</taxon>
        <taxon>Viridiplantae</taxon>
        <taxon>Streptophyta</taxon>
        <taxon>Embryophyta</taxon>
        <taxon>Tracheophyta</taxon>
        <taxon>Spermatophyta</taxon>
        <taxon>Magnoliopsida</taxon>
        <taxon>eudicotyledons</taxon>
        <taxon>Gunneridae</taxon>
        <taxon>Pentapetalae</taxon>
        <taxon>asterids</taxon>
        <taxon>campanulids</taxon>
        <taxon>Asterales</taxon>
        <taxon>Asteraceae</taxon>
        <taxon>Asteroideae</taxon>
        <taxon>Heliantheae alliance</taxon>
        <taxon>Heliantheae</taxon>
        <taxon>Helianthus</taxon>
    </lineage>
</organism>
<protein>
    <submittedName>
        <fullName evidence="3">Uncharacterized protein</fullName>
    </submittedName>
</protein>
<evidence type="ECO:0000313" key="1">
    <source>
        <dbReference type="EMBL" id="KAF5784383.1"/>
    </source>
</evidence>
<dbReference type="EMBL" id="MNCJ02000326">
    <property type="protein sequence ID" value="KAF5784385.1"/>
    <property type="molecule type" value="Genomic_DNA"/>
</dbReference>
<evidence type="ECO:0000313" key="3">
    <source>
        <dbReference type="EMBL" id="OTG21520.1"/>
    </source>
</evidence>
<reference evidence="1" key="3">
    <citation type="submission" date="2020-06" db="EMBL/GenBank/DDBJ databases">
        <title>Helianthus annuus Genome sequencing and assembly Release 2.</title>
        <authorList>
            <person name="Gouzy J."/>
            <person name="Langlade N."/>
            <person name="Munos S."/>
        </authorList>
    </citation>
    <scope>NUCLEOTIDE SEQUENCE</scope>
    <source>
        <tissue evidence="1">Leaves</tissue>
    </source>
</reference>
<gene>
    <name evidence="3" type="ORF">HannXRQ_Chr07g0205071</name>
    <name evidence="1" type="ORF">HanXRQr2_Chr11g0518931</name>
    <name evidence="2" type="ORF">HanXRQr2_Chr11g0518971</name>
</gene>
<evidence type="ECO:0000313" key="4">
    <source>
        <dbReference type="Proteomes" id="UP000215914"/>
    </source>
</evidence>
<dbReference type="Gramene" id="mRNA:HanXRQr2_Chr11g0518971">
    <property type="protein sequence ID" value="mRNA:HanXRQr2_Chr11g0518971"/>
    <property type="gene ID" value="HanXRQr2_Chr11g0518971"/>
</dbReference>
<dbReference type="Gramene" id="mRNA:HanXRQr2_Chr11g0518931">
    <property type="protein sequence ID" value="mRNA:HanXRQr2_Chr11g0518931"/>
    <property type="gene ID" value="HanXRQr2_Chr11g0518931"/>
</dbReference>
<evidence type="ECO:0000313" key="2">
    <source>
        <dbReference type="EMBL" id="KAF5784385.1"/>
    </source>
</evidence>
<dbReference type="AlphaFoldDB" id="A0A251UDS5"/>